<organism evidence="1 2">
    <name type="scientific">Buttiauxella izardii</name>
    <dbReference type="NCBI Taxonomy" id="82991"/>
    <lineage>
        <taxon>Bacteria</taxon>
        <taxon>Pseudomonadati</taxon>
        <taxon>Pseudomonadota</taxon>
        <taxon>Gammaproteobacteria</taxon>
        <taxon>Enterobacterales</taxon>
        <taxon>Enterobacteriaceae</taxon>
        <taxon>Buttiauxella</taxon>
    </lineage>
</organism>
<accession>A0A3A5K4U2</accession>
<dbReference type="OrthoDB" id="5677576at2"/>
<dbReference type="InterPro" id="IPR020353">
    <property type="entry name" value="Toxin_YafO"/>
</dbReference>
<keyword evidence="2" id="KW-1185">Reference proteome</keyword>
<comment type="caution">
    <text evidence="1">The sequence shown here is derived from an EMBL/GenBank/DDBJ whole genome shotgun (WGS) entry which is preliminary data.</text>
</comment>
<dbReference type="RefSeq" id="WP_120063343.1">
    <property type="nucleotide sequence ID" value="NZ_QZWH01000005.1"/>
</dbReference>
<dbReference type="Pfam" id="PF13957">
    <property type="entry name" value="YafO_toxin"/>
    <property type="match status" value="1"/>
</dbReference>
<sequence>MVCKVSIHKDVEFPAVAQVYGKALENWQNTDILPDKFGNEGQWEENSRLCDSFVYKIHIKLPSEQAWKKSRAQIDRTSNNYLVFSRHWMEYENIQIISIMTPNAHEKARTSFMDELERRAEEFQNA</sequence>
<evidence type="ECO:0000313" key="1">
    <source>
        <dbReference type="EMBL" id="RJT27334.1"/>
    </source>
</evidence>
<reference evidence="1 2" key="1">
    <citation type="submission" date="2018-09" db="EMBL/GenBank/DDBJ databases">
        <title>Draft genome sequence of Buttiauxella izardii CCUG 35510T.</title>
        <authorList>
            <person name="Salva-Serra F."/>
            <person name="Marathe N."/>
            <person name="Moore E."/>
            <person name="Stadler-Svensson L."/>
            <person name="Engstrom-Jakobsson H."/>
        </authorList>
    </citation>
    <scope>NUCLEOTIDE SEQUENCE [LARGE SCALE GENOMIC DNA]</scope>
    <source>
        <strain evidence="1 2">CCUG 35510</strain>
    </source>
</reference>
<dbReference type="EMBL" id="QZWH01000005">
    <property type="protein sequence ID" value="RJT27334.1"/>
    <property type="molecule type" value="Genomic_DNA"/>
</dbReference>
<evidence type="ECO:0000313" key="2">
    <source>
        <dbReference type="Proteomes" id="UP000276295"/>
    </source>
</evidence>
<name>A0A3A5K4U2_9ENTR</name>
<protein>
    <submittedName>
        <fullName evidence="1">Type II toxin-antitoxin system YafO family toxin</fullName>
    </submittedName>
</protein>
<gene>
    <name evidence="1" type="ORF">D6029_03000</name>
</gene>
<dbReference type="Proteomes" id="UP000276295">
    <property type="component" value="Unassembled WGS sequence"/>
</dbReference>
<proteinExistence type="predicted"/>
<dbReference type="AlphaFoldDB" id="A0A3A5K4U2"/>